<feature type="domain" description="DUF5017" evidence="1">
    <location>
        <begin position="20"/>
        <end position="203"/>
    </location>
</feature>
<dbReference type="Proteomes" id="UP000321204">
    <property type="component" value="Chromosome"/>
</dbReference>
<protein>
    <submittedName>
        <fullName evidence="2">DUF5017 domain-containing protein</fullName>
    </submittedName>
</protein>
<dbReference type="OrthoDB" id="1082472at2"/>
<dbReference type="InterPro" id="IPR032185">
    <property type="entry name" value="DUF5017"/>
</dbReference>
<dbReference type="Pfam" id="PF16409">
    <property type="entry name" value="DUF5017"/>
    <property type="match status" value="1"/>
</dbReference>
<proteinExistence type="predicted"/>
<organism evidence="2 3">
    <name type="scientific">Flavisolibacter ginsenosidimutans</name>
    <dbReference type="NCBI Taxonomy" id="661481"/>
    <lineage>
        <taxon>Bacteria</taxon>
        <taxon>Pseudomonadati</taxon>
        <taxon>Bacteroidota</taxon>
        <taxon>Chitinophagia</taxon>
        <taxon>Chitinophagales</taxon>
        <taxon>Chitinophagaceae</taxon>
        <taxon>Flavisolibacter</taxon>
    </lineage>
</organism>
<sequence length="304" mass="33331">MKQNIKFALFGLGIVLCLCACKKDYTAVESPSFEVAVDSTTYSVGKPIIFHFSGTADVITFFSGAPGSEYKFKDRTTVEGTPQMQFTSYRQFGATAATPDTTLKLMISNNFRNVFDVENLKAATWTDISDRAQFSTGTDNTPSGVINLADFNKKDSPVYVAFKYHDFKSAVSQRTWTIKNILVQNKLADSTLATVATSASISWGALDVLNNAKVWSFSSTQIQMAGGAIGTDDNEDWIISQPLFFNRTARAVGVSIRNNPTAVLTDYTFAGYSSPGTYTVSFEAINASKWDNKQVVKEITITVR</sequence>
<accession>A0A5B8UD76</accession>
<evidence type="ECO:0000313" key="3">
    <source>
        <dbReference type="Proteomes" id="UP000321204"/>
    </source>
</evidence>
<dbReference type="KEGG" id="fgg:FSB75_00120"/>
<gene>
    <name evidence="2" type="ORF">FSB75_00120</name>
</gene>
<keyword evidence="3" id="KW-1185">Reference proteome</keyword>
<name>A0A5B8UD76_9BACT</name>
<evidence type="ECO:0000313" key="2">
    <source>
        <dbReference type="EMBL" id="QEC54372.1"/>
    </source>
</evidence>
<dbReference type="EMBL" id="CP042433">
    <property type="protein sequence ID" value="QEC54372.1"/>
    <property type="molecule type" value="Genomic_DNA"/>
</dbReference>
<dbReference type="RefSeq" id="WP_146781237.1">
    <property type="nucleotide sequence ID" value="NZ_BAABIO010000006.1"/>
</dbReference>
<evidence type="ECO:0000259" key="1">
    <source>
        <dbReference type="Pfam" id="PF16409"/>
    </source>
</evidence>
<reference evidence="2 3" key="1">
    <citation type="journal article" date="2015" name="Int. J. Syst. Evol. Microbiol.">
        <title>Flavisolibacter ginsenosidimutans sp. nov., with ginsenoside-converting activity isolated from soil used for cultivating ginseng.</title>
        <authorList>
            <person name="Zhao Y."/>
            <person name="Liu Q."/>
            <person name="Kang M.S."/>
            <person name="Jin F."/>
            <person name="Yu H."/>
            <person name="Im W.T."/>
        </authorList>
    </citation>
    <scope>NUCLEOTIDE SEQUENCE [LARGE SCALE GENOMIC DNA]</scope>
    <source>
        <strain evidence="2 3">Gsoil 636</strain>
    </source>
</reference>
<dbReference type="AlphaFoldDB" id="A0A5B8UD76"/>